<evidence type="ECO:0000313" key="3">
    <source>
        <dbReference type="Proteomes" id="UP000434957"/>
    </source>
</evidence>
<feature type="domain" description="Tubulin binding cofactor C-like" evidence="1">
    <location>
        <begin position="7"/>
        <end position="44"/>
    </location>
</feature>
<proteinExistence type="predicted"/>
<dbReference type="Gene3D" id="2.160.20.70">
    <property type="match status" value="1"/>
</dbReference>
<keyword evidence="3" id="KW-1185">Reference proteome</keyword>
<dbReference type="InterPro" id="IPR016098">
    <property type="entry name" value="CAP/MinC_C"/>
</dbReference>
<protein>
    <recommendedName>
        <fullName evidence="1">Tubulin binding cofactor C-like domain-containing protein</fullName>
    </recommendedName>
</protein>
<dbReference type="Proteomes" id="UP000434957">
    <property type="component" value="Unassembled WGS sequence"/>
</dbReference>
<evidence type="ECO:0000313" key="2">
    <source>
        <dbReference type="EMBL" id="KAE9327502.1"/>
    </source>
</evidence>
<sequence length="44" mass="5216">MGVFLYVEPVIETSTHLRFVCFPLTYFSLQQQFRQAMSSAWNNK</sequence>
<evidence type="ECO:0000259" key="1">
    <source>
        <dbReference type="Pfam" id="PF07986"/>
    </source>
</evidence>
<dbReference type="EMBL" id="QXFT01001143">
    <property type="protein sequence ID" value="KAE9327502.1"/>
    <property type="molecule type" value="Genomic_DNA"/>
</dbReference>
<dbReference type="AlphaFoldDB" id="A0A6A4ET34"/>
<reference evidence="2 3" key="1">
    <citation type="submission" date="2018-08" db="EMBL/GenBank/DDBJ databases">
        <title>Genomic investigation of the strawberry pathogen Phytophthora fragariae indicates pathogenicity is determined by transcriptional variation in three key races.</title>
        <authorList>
            <person name="Adams T.M."/>
            <person name="Armitage A.D."/>
            <person name="Sobczyk M.K."/>
            <person name="Bates H.J."/>
            <person name="Dunwell J.M."/>
            <person name="Nellist C.F."/>
            <person name="Harrison R.J."/>
        </authorList>
    </citation>
    <scope>NUCLEOTIDE SEQUENCE [LARGE SCALE GENOMIC DNA]</scope>
    <source>
        <strain evidence="2 3">SCRP333</strain>
    </source>
</reference>
<accession>A0A6A4ET34</accession>
<comment type="caution">
    <text evidence="2">The sequence shown here is derived from an EMBL/GenBank/DDBJ whole genome shotgun (WGS) entry which is preliminary data.</text>
</comment>
<dbReference type="InterPro" id="IPR012945">
    <property type="entry name" value="Tubulin-bd_cofactor_C_dom"/>
</dbReference>
<organism evidence="2 3">
    <name type="scientific">Phytophthora rubi</name>
    <dbReference type="NCBI Taxonomy" id="129364"/>
    <lineage>
        <taxon>Eukaryota</taxon>
        <taxon>Sar</taxon>
        <taxon>Stramenopiles</taxon>
        <taxon>Oomycota</taxon>
        <taxon>Peronosporomycetes</taxon>
        <taxon>Peronosporales</taxon>
        <taxon>Peronosporaceae</taxon>
        <taxon>Phytophthora</taxon>
    </lineage>
</organism>
<name>A0A6A4ET34_9STRA</name>
<dbReference type="Pfam" id="PF07986">
    <property type="entry name" value="TBCC"/>
    <property type="match status" value="1"/>
</dbReference>
<gene>
    <name evidence="2" type="ORF">PR003_g16001</name>
</gene>